<dbReference type="STRING" id="670483.S7PZM8"/>
<gene>
    <name evidence="1" type="ORF">GLOTRDRAFT_79187</name>
</gene>
<organism evidence="1 2">
    <name type="scientific">Gloeophyllum trabeum (strain ATCC 11539 / FP-39264 / Madison 617)</name>
    <name type="common">Brown rot fungus</name>
    <dbReference type="NCBI Taxonomy" id="670483"/>
    <lineage>
        <taxon>Eukaryota</taxon>
        <taxon>Fungi</taxon>
        <taxon>Dikarya</taxon>
        <taxon>Basidiomycota</taxon>
        <taxon>Agaricomycotina</taxon>
        <taxon>Agaricomycetes</taxon>
        <taxon>Gloeophyllales</taxon>
        <taxon>Gloeophyllaceae</taxon>
        <taxon>Gloeophyllum</taxon>
    </lineage>
</organism>
<dbReference type="OrthoDB" id="5327923at2759"/>
<dbReference type="OMA" id="NEARIYN"/>
<dbReference type="AlphaFoldDB" id="S7PZM8"/>
<keyword evidence="2" id="KW-1185">Reference proteome</keyword>
<accession>S7PZM8</accession>
<dbReference type="EMBL" id="KB469306">
    <property type="protein sequence ID" value="EPQ53121.1"/>
    <property type="molecule type" value="Genomic_DNA"/>
</dbReference>
<sequence length="197" mass="23029">MVTVAAKTAFPAHDPRWLIRNEARTYDKFPQHLQEEWCGYNLVTPIRYPVPVGAVVPKFYGYYEPFEQHAGPHKAEWEKRSPILLLEECGSPIEPKNFSLDERAECYSLLLRLHLADFVQNSFYVRNILVQPGPLTAPPEKRTMSKPSFRIIDFGRAQYFPPEVASDKKKWDEFKEARVRETRKAMEELEFEHGMLT</sequence>
<evidence type="ECO:0008006" key="3">
    <source>
        <dbReference type="Google" id="ProtNLM"/>
    </source>
</evidence>
<dbReference type="KEGG" id="gtr:GLOTRDRAFT_79187"/>
<dbReference type="eggNOG" id="ENOG502SPDB">
    <property type="taxonomic scope" value="Eukaryota"/>
</dbReference>
<reference evidence="1 2" key="1">
    <citation type="journal article" date="2012" name="Science">
        <title>The Paleozoic origin of enzymatic lignin decomposition reconstructed from 31 fungal genomes.</title>
        <authorList>
            <person name="Floudas D."/>
            <person name="Binder M."/>
            <person name="Riley R."/>
            <person name="Barry K."/>
            <person name="Blanchette R.A."/>
            <person name="Henrissat B."/>
            <person name="Martinez A.T."/>
            <person name="Otillar R."/>
            <person name="Spatafora J.W."/>
            <person name="Yadav J.S."/>
            <person name="Aerts A."/>
            <person name="Benoit I."/>
            <person name="Boyd A."/>
            <person name="Carlson A."/>
            <person name="Copeland A."/>
            <person name="Coutinho P.M."/>
            <person name="de Vries R.P."/>
            <person name="Ferreira P."/>
            <person name="Findley K."/>
            <person name="Foster B."/>
            <person name="Gaskell J."/>
            <person name="Glotzer D."/>
            <person name="Gorecki P."/>
            <person name="Heitman J."/>
            <person name="Hesse C."/>
            <person name="Hori C."/>
            <person name="Igarashi K."/>
            <person name="Jurgens J.A."/>
            <person name="Kallen N."/>
            <person name="Kersten P."/>
            <person name="Kohler A."/>
            <person name="Kuees U."/>
            <person name="Kumar T.K.A."/>
            <person name="Kuo A."/>
            <person name="LaButti K."/>
            <person name="Larrondo L.F."/>
            <person name="Lindquist E."/>
            <person name="Ling A."/>
            <person name="Lombard V."/>
            <person name="Lucas S."/>
            <person name="Lundell T."/>
            <person name="Martin R."/>
            <person name="McLaughlin D.J."/>
            <person name="Morgenstern I."/>
            <person name="Morin E."/>
            <person name="Murat C."/>
            <person name="Nagy L.G."/>
            <person name="Nolan M."/>
            <person name="Ohm R.A."/>
            <person name="Patyshakuliyeva A."/>
            <person name="Rokas A."/>
            <person name="Ruiz-Duenas F.J."/>
            <person name="Sabat G."/>
            <person name="Salamov A."/>
            <person name="Samejima M."/>
            <person name="Schmutz J."/>
            <person name="Slot J.C."/>
            <person name="St John F."/>
            <person name="Stenlid J."/>
            <person name="Sun H."/>
            <person name="Sun S."/>
            <person name="Syed K."/>
            <person name="Tsang A."/>
            <person name="Wiebenga A."/>
            <person name="Young D."/>
            <person name="Pisabarro A."/>
            <person name="Eastwood D.C."/>
            <person name="Martin F."/>
            <person name="Cullen D."/>
            <person name="Grigoriev I.V."/>
            <person name="Hibbett D.S."/>
        </authorList>
    </citation>
    <scope>NUCLEOTIDE SEQUENCE [LARGE SCALE GENOMIC DNA]</scope>
    <source>
        <strain evidence="1 2">ATCC 11539</strain>
    </source>
</reference>
<name>S7PZM8_GLOTA</name>
<dbReference type="Proteomes" id="UP000030669">
    <property type="component" value="Unassembled WGS sequence"/>
</dbReference>
<proteinExistence type="predicted"/>
<evidence type="ECO:0000313" key="1">
    <source>
        <dbReference type="EMBL" id="EPQ53121.1"/>
    </source>
</evidence>
<protein>
    <recommendedName>
        <fullName evidence="3">Protein kinase domain-containing protein</fullName>
    </recommendedName>
</protein>
<dbReference type="RefSeq" id="XP_007868419.1">
    <property type="nucleotide sequence ID" value="XM_007870228.1"/>
</dbReference>
<dbReference type="HOGENOM" id="CLU_119633_0_0_1"/>
<dbReference type="GeneID" id="19308871"/>
<evidence type="ECO:0000313" key="2">
    <source>
        <dbReference type="Proteomes" id="UP000030669"/>
    </source>
</evidence>